<name>A7AYT7_MEDG7</name>
<evidence type="ECO:0000256" key="5">
    <source>
        <dbReference type="SAM" id="Phobius"/>
    </source>
</evidence>
<feature type="transmembrane region" description="Helical" evidence="5">
    <location>
        <begin position="86"/>
        <end position="116"/>
    </location>
</feature>
<evidence type="ECO:0000256" key="3">
    <source>
        <dbReference type="ARBA" id="ARBA00022989"/>
    </source>
</evidence>
<accession>A7AYT7</accession>
<evidence type="ECO:0000313" key="7">
    <source>
        <dbReference type="Proteomes" id="UP000004410"/>
    </source>
</evidence>
<dbReference type="AlphaFoldDB" id="A7AYT7"/>
<dbReference type="NCBIfam" id="TIGR01593">
    <property type="entry name" value="holin_tox_secr"/>
    <property type="match status" value="1"/>
</dbReference>
<comment type="caution">
    <text evidence="6">The sequence shown here is derived from an EMBL/GenBank/DDBJ whole genome shotgun (WGS) entry which is preliminary data.</text>
</comment>
<protein>
    <submittedName>
        <fullName evidence="6">Toxin secretion/phage lysis holin</fullName>
    </submittedName>
</protein>
<proteinExistence type="predicted"/>
<sequence length="158" mass="17430">MVSEKETTFFMEREVMEMKEFWNAIQFVFAAIGGWLGYFLGGCDSLLYALIVFVVIDYITGVMCAISDQKLSSAVGFKGICRKVLIFLMVGIANILDVYVIGTGSVLRTAAIFFYISNEGISLLENASHLGLPVPAKIKAVLEQLHDRSEEDKDNGEG</sequence>
<dbReference type="Proteomes" id="UP000004410">
    <property type="component" value="Unassembled WGS sequence"/>
</dbReference>
<dbReference type="Pfam" id="PF05105">
    <property type="entry name" value="Phage_holin_4_1"/>
    <property type="match status" value="1"/>
</dbReference>
<keyword evidence="3 5" id="KW-1133">Transmembrane helix</keyword>
<dbReference type="GO" id="GO:0016020">
    <property type="term" value="C:membrane"/>
    <property type="evidence" value="ECO:0007669"/>
    <property type="project" value="UniProtKB-SubCell"/>
</dbReference>
<keyword evidence="4 5" id="KW-0472">Membrane</keyword>
<keyword evidence="2 5" id="KW-0812">Transmembrane</keyword>
<reference evidence="6 7" key="2">
    <citation type="submission" date="2007-06" db="EMBL/GenBank/DDBJ databases">
        <title>Draft genome sequence of Ruminococcus gnavus (ATCC 29149).</title>
        <authorList>
            <person name="Sudarsanam P."/>
            <person name="Ley R."/>
            <person name="Guruge J."/>
            <person name="Turnbaugh P.J."/>
            <person name="Mahowald M."/>
            <person name="Liep D."/>
            <person name="Gordon J."/>
        </authorList>
    </citation>
    <scope>NUCLEOTIDE SEQUENCE [LARGE SCALE GENOMIC DNA]</scope>
    <source>
        <strain evidence="6 7">ATCC 29149</strain>
    </source>
</reference>
<evidence type="ECO:0000256" key="1">
    <source>
        <dbReference type="ARBA" id="ARBA00004141"/>
    </source>
</evidence>
<dbReference type="PaxDb" id="411470-RUMGNA_00452"/>
<dbReference type="EMBL" id="AAYG02000004">
    <property type="protein sequence ID" value="EDN79251.1"/>
    <property type="molecule type" value="Genomic_DNA"/>
</dbReference>
<evidence type="ECO:0000256" key="2">
    <source>
        <dbReference type="ARBA" id="ARBA00022692"/>
    </source>
</evidence>
<evidence type="ECO:0000256" key="4">
    <source>
        <dbReference type="ARBA" id="ARBA00023136"/>
    </source>
</evidence>
<reference evidence="6 7" key="1">
    <citation type="submission" date="2007-04" db="EMBL/GenBank/DDBJ databases">
        <authorList>
            <person name="Fulton L."/>
            <person name="Clifton S."/>
            <person name="Fulton B."/>
            <person name="Xu J."/>
            <person name="Minx P."/>
            <person name="Pepin K.H."/>
            <person name="Johnson M."/>
            <person name="Thiruvilangam P."/>
            <person name="Bhonagiri V."/>
            <person name="Nash W.E."/>
            <person name="Mardis E.R."/>
            <person name="Wilson R.K."/>
        </authorList>
    </citation>
    <scope>NUCLEOTIDE SEQUENCE [LARGE SCALE GENOMIC DNA]</scope>
    <source>
        <strain evidence="6 7">ATCC 29149</strain>
    </source>
</reference>
<feature type="transmembrane region" description="Helical" evidence="5">
    <location>
        <begin position="46"/>
        <end position="66"/>
    </location>
</feature>
<comment type="subcellular location">
    <subcellularLocation>
        <location evidence="1">Membrane</location>
        <topology evidence="1">Multi-pass membrane protein</topology>
    </subcellularLocation>
</comment>
<evidence type="ECO:0000313" key="6">
    <source>
        <dbReference type="EMBL" id="EDN79251.1"/>
    </source>
</evidence>
<organism evidence="6 7">
    <name type="scientific">Mediterraneibacter gnavus (strain ATCC 29149 / DSM 114966 / JCM 6515 / VPI C7-9)</name>
    <name type="common">Ruminococcus gnavus</name>
    <dbReference type="NCBI Taxonomy" id="411470"/>
    <lineage>
        <taxon>Bacteria</taxon>
        <taxon>Bacillati</taxon>
        <taxon>Bacillota</taxon>
        <taxon>Clostridia</taxon>
        <taxon>Lachnospirales</taxon>
        <taxon>Lachnospiraceae</taxon>
        <taxon>Mediterraneibacter</taxon>
    </lineage>
</organism>
<feature type="transmembrane region" description="Helical" evidence="5">
    <location>
        <begin position="21"/>
        <end position="40"/>
    </location>
</feature>
<dbReference type="InterPro" id="IPR006480">
    <property type="entry name" value="Phage_holin_4_1"/>
</dbReference>
<gene>
    <name evidence="6" type="ORF">RUMGNA_00452</name>
</gene>
<dbReference type="eggNOG" id="COG4824">
    <property type="taxonomic scope" value="Bacteria"/>
</dbReference>